<name>A0A0B6Z659_9EUPU</name>
<dbReference type="AlphaFoldDB" id="A0A0B6Z659"/>
<feature type="compositionally biased region" description="Basic and acidic residues" evidence="1">
    <location>
        <begin position="47"/>
        <end position="82"/>
    </location>
</feature>
<proteinExistence type="predicted"/>
<feature type="non-terminal residue" evidence="2">
    <location>
        <position position="351"/>
    </location>
</feature>
<feature type="compositionally biased region" description="Polar residues" evidence="1">
    <location>
        <begin position="223"/>
        <end position="243"/>
    </location>
</feature>
<feature type="non-terminal residue" evidence="2">
    <location>
        <position position="1"/>
    </location>
</feature>
<feature type="compositionally biased region" description="Basic and acidic residues" evidence="1">
    <location>
        <begin position="22"/>
        <end position="35"/>
    </location>
</feature>
<accession>A0A0B6Z659</accession>
<reference evidence="2" key="1">
    <citation type="submission" date="2014-12" db="EMBL/GenBank/DDBJ databases">
        <title>Insight into the proteome of Arion vulgaris.</title>
        <authorList>
            <person name="Aradska J."/>
            <person name="Bulat T."/>
            <person name="Smidak R."/>
            <person name="Sarate P."/>
            <person name="Gangsoo J."/>
            <person name="Sialana F."/>
            <person name="Bilban M."/>
            <person name="Lubec G."/>
        </authorList>
    </citation>
    <scope>NUCLEOTIDE SEQUENCE</scope>
    <source>
        <tissue evidence="2">Skin</tissue>
    </source>
</reference>
<sequence length="351" mass="38734">QAAEDFPSLGESAKQVITKDIQNYKRGDNSDRMLSDTKSINRVQKSHQPENDNSNLRDDYRYSNRDKFQQTQDIRRQEDIRGKNRPQQGYKEERREVFNQSSGRDSNFNNNQSQGEKWKTVPNEFKDGYNRGDSYSGNVHDHGYSGRKQQQQPTGGNRDLRAGNSGDAGGYFNNNKPRSRGFEQPTNQSPQPEMAGAANKEAREYTNTSYKYSDVKPKPKNGPNLSAAPTASNNGGDDSVPANSQSVVISNKENVQTINVTITSTTTEKKSYAKERRAKGVSRPVDGAVLVGNADPHITPVAPVSGNPYQSLPPAGIHMDVTTAPLSVGTGHYPPHRQQGMYTEPSLVGGN</sequence>
<gene>
    <name evidence="2" type="primary">ORF49765</name>
</gene>
<protein>
    <submittedName>
        <fullName evidence="2">Uncharacterized protein</fullName>
    </submittedName>
</protein>
<feature type="compositionally biased region" description="Polar residues" evidence="1">
    <location>
        <begin position="98"/>
        <end position="115"/>
    </location>
</feature>
<feature type="region of interest" description="Disordered" evidence="1">
    <location>
        <begin position="20"/>
        <end position="243"/>
    </location>
</feature>
<dbReference type="EMBL" id="HACG01017002">
    <property type="protein sequence ID" value="CEK63867.1"/>
    <property type="molecule type" value="Transcribed_RNA"/>
</dbReference>
<evidence type="ECO:0000313" key="2">
    <source>
        <dbReference type="EMBL" id="CEK63867.1"/>
    </source>
</evidence>
<feature type="compositionally biased region" description="Basic and acidic residues" evidence="1">
    <location>
        <begin position="116"/>
        <end position="130"/>
    </location>
</feature>
<organism evidence="2">
    <name type="scientific">Arion vulgaris</name>
    <dbReference type="NCBI Taxonomy" id="1028688"/>
    <lineage>
        <taxon>Eukaryota</taxon>
        <taxon>Metazoa</taxon>
        <taxon>Spiralia</taxon>
        <taxon>Lophotrochozoa</taxon>
        <taxon>Mollusca</taxon>
        <taxon>Gastropoda</taxon>
        <taxon>Heterobranchia</taxon>
        <taxon>Euthyneura</taxon>
        <taxon>Panpulmonata</taxon>
        <taxon>Eupulmonata</taxon>
        <taxon>Stylommatophora</taxon>
        <taxon>Helicina</taxon>
        <taxon>Arionoidea</taxon>
        <taxon>Arionidae</taxon>
        <taxon>Arion</taxon>
    </lineage>
</organism>
<evidence type="ECO:0000256" key="1">
    <source>
        <dbReference type="SAM" id="MobiDB-lite"/>
    </source>
</evidence>